<dbReference type="PROSITE" id="PS01122">
    <property type="entry name" value="CASPASE_CYS"/>
    <property type="match status" value="1"/>
</dbReference>
<dbReference type="Pfam" id="PF00619">
    <property type="entry name" value="CARD"/>
    <property type="match status" value="1"/>
</dbReference>
<sequence>MADALKKIRVKFLNGANKEQIDDLLDGLYDDGVFKVAEKDSIIQENRTPIKKARALIDMVIKKGDVASNKMIALIESDKALRDTLGLPEKPAQPAAAPEPQLGQDGSGTLIHSTKAFWKGKQGQGDTYPADQESIRHRVALLITNIKFTDTRVKDRAGADRDEKNMLKLLVALGYEVVEHRNLTGKGIEAAVIKFSKHEKLKKTDSVVVVIMSHGKRGAILGVDWKKNKPDEFSIDNIYLHLGSKGCPALLDKPKIILIQACRGGKEGSVMVEDGLSCDDASLYAGHEDFEEDGVRIVNKEIDFLALLSSTPDTVSYRDPQLGSPLIRYFVAVVNTSAHVDHIEELCRKVQQRFVDLKVTKQMPTKDRGTLIRHFYFFPGI</sequence>
<dbReference type="InterPro" id="IPR001309">
    <property type="entry name" value="Pept_C14_p20"/>
</dbReference>
<dbReference type="InterPro" id="IPR001315">
    <property type="entry name" value="CARD"/>
</dbReference>
<evidence type="ECO:0000259" key="7">
    <source>
        <dbReference type="PROSITE" id="PS50209"/>
    </source>
</evidence>
<dbReference type="InterPro" id="IPR002138">
    <property type="entry name" value="Pept_C14_p10"/>
</dbReference>
<evidence type="ECO:0000259" key="6">
    <source>
        <dbReference type="PROSITE" id="PS50208"/>
    </source>
</evidence>
<dbReference type="Gene3D" id="1.10.533.10">
    <property type="entry name" value="Death Domain, Fas"/>
    <property type="match status" value="1"/>
</dbReference>
<feature type="domain" description="Caspase family p10" evidence="5">
    <location>
        <begin position="294"/>
        <end position="379"/>
    </location>
</feature>
<name>A0ABD2FRH4_PAGBO</name>
<dbReference type="PROSITE" id="PS50208">
    <property type="entry name" value="CASPASE_P20"/>
    <property type="match status" value="1"/>
</dbReference>
<evidence type="ECO:0000256" key="1">
    <source>
        <dbReference type="ARBA" id="ARBA00010134"/>
    </source>
</evidence>
<dbReference type="InterPro" id="IPR002398">
    <property type="entry name" value="Pept_C14"/>
</dbReference>
<reference evidence="8 9" key="1">
    <citation type="journal article" date="2022" name="G3 (Bethesda)">
        <title>Evaluating Illumina-, Nanopore-, and PacBio-based genome assembly strategies with the bald notothen, Trematomus borchgrevinki.</title>
        <authorList>
            <person name="Rayamajhi N."/>
            <person name="Cheng C.C."/>
            <person name="Catchen J.M."/>
        </authorList>
    </citation>
    <scope>NUCLEOTIDE SEQUENCE [LARGE SCALE GENOMIC DNA]</scope>
    <source>
        <strain evidence="8">AGRC-2024</strain>
    </source>
</reference>
<evidence type="ECO:0000313" key="8">
    <source>
        <dbReference type="EMBL" id="KAL3044316.1"/>
    </source>
</evidence>
<gene>
    <name evidence="8" type="ORF">OYC64_004043</name>
</gene>
<dbReference type="PROSITE" id="PS50209">
    <property type="entry name" value="CARD"/>
    <property type="match status" value="1"/>
</dbReference>
<dbReference type="SMART" id="SM00114">
    <property type="entry name" value="CARD"/>
    <property type="match status" value="1"/>
</dbReference>
<evidence type="ECO:0000256" key="4">
    <source>
        <dbReference type="SAM" id="MobiDB-lite"/>
    </source>
</evidence>
<evidence type="ECO:0000259" key="5">
    <source>
        <dbReference type="PROSITE" id="PS50207"/>
    </source>
</evidence>
<dbReference type="InterPro" id="IPR015917">
    <property type="entry name" value="Pept_C14A"/>
</dbReference>
<comment type="caution">
    <text evidence="8">The sequence shown here is derived from an EMBL/GenBank/DDBJ whole genome shotgun (WGS) entry which is preliminary data.</text>
</comment>
<feature type="active site" evidence="2">
    <location>
        <position position="262"/>
    </location>
</feature>
<comment type="similarity">
    <text evidence="1 3">Belongs to the peptidase C14A family.</text>
</comment>
<organism evidence="8 9">
    <name type="scientific">Pagothenia borchgrevinki</name>
    <name type="common">Bald rockcod</name>
    <name type="synonym">Trematomus borchgrevinki</name>
    <dbReference type="NCBI Taxonomy" id="8213"/>
    <lineage>
        <taxon>Eukaryota</taxon>
        <taxon>Metazoa</taxon>
        <taxon>Chordata</taxon>
        <taxon>Craniata</taxon>
        <taxon>Vertebrata</taxon>
        <taxon>Euteleostomi</taxon>
        <taxon>Actinopterygii</taxon>
        <taxon>Neopterygii</taxon>
        <taxon>Teleostei</taxon>
        <taxon>Neoteleostei</taxon>
        <taxon>Acanthomorphata</taxon>
        <taxon>Eupercaria</taxon>
        <taxon>Perciformes</taxon>
        <taxon>Notothenioidei</taxon>
        <taxon>Nototheniidae</taxon>
        <taxon>Pagothenia</taxon>
    </lineage>
</organism>
<keyword evidence="9" id="KW-1185">Reference proteome</keyword>
<reference evidence="8 9" key="2">
    <citation type="journal article" date="2024" name="G3 (Bethesda)">
        <title>The genome of the cryopelagic Antarctic bald notothen, Trematomus borchgrevinki.</title>
        <authorList>
            <person name="Rayamajhi N."/>
            <person name="Rivera-Colon A.G."/>
            <person name="Minhas B.F."/>
            <person name="Cheng C.C."/>
            <person name="Catchen J.M."/>
        </authorList>
    </citation>
    <scope>NUCLEOTIDE SEQUENCE [LARGE SCALE GENOMIC DNA]</scope>
    <source>
        <strain evidence="8">AGRC-2024</strain>
    </source>
</reference>
<feature type="region of interest" description="Disordered" evidence="4">
    <location>
        <begin position="86"/>
        <end position="106"/>
    </location>
</feature>
<dbReference type="Gene3D" id="3.40.50.1460">
    <property type="match status" value="1"/>
</dbReference>
<proteinExistence type="inferred from homology"/>
<feature type="domain" description="CARD" evidence="7">
    <location>
        <begin position="1"/>
        <end position="67"/>
    </location>
</feature>
<dbReference type="PANTHER" id="PTHR47901:SF3">
    <property type="entry name" value="CASPASE-1"/>
    <property type="match status" value="1"/>
</dbReference>
<dbReference type="SUPFAM" id="SSF47986">
    <property type="entry name" value="DEATH domain"/>
    <property type="match status" value="1"/>
</dbReference>
<dbReference type="PROSITE" id="PS50207">
    <property type="entry name" value="CASPASE_P10"/>
    <property type="match status" value="1"/>
</dbReference>
<dbReference type="InterPro" id="IPR011029">
    <property type="entry name" value="DEATH-like_dom_sf"/>
</dbReference>
<evidence type="ECO:0008006" key="10">
    <source>
        <dbReference type="Google" id="ProtNLM"/>
    </source>
</evidence>
<accession>A0ABD2FRH4</accession>
<dbReference type="InterPro" id="IPR011600">
    <property type="entry name" value="Pept_C14_caspase"/>
</dbReference>
<evidence type="ECO:0000256" key="2">
    <source>
        <dbReference type="PIRSR" id="PIRSR038001-1"/>
    </source>
</evidence>
<dbReference type="SMART" id="SM00115">
    <property type="entry name" value="CASc"/>
    <property type="match status" value="1"/>
</dbReference>
<feature type="active site" evidence="2">
    <location>
        <position position="214"/>
    </location>
</feature>
<dbReference type="PANTHER" id="PTHR47901">
    <property type="entry name" value="CASPASE RECRUITMENT DOMAIN-CONTAINING PROTEIN 18"/>
    <property type="match status" value="1"/>
</dbReference>
<evidence type="ECO:0000256" key="3">
    <source>
        <dbReference type="RuleBase" id="RU003971"/>
    </source>
</evidence>
<dbReference type="PIRSF" id="PIRSF038001">
    <property type="entry name" value="Caspase_ICE"/>
    <property type="match status" value="1"/>
</dbReference>
<evidence type="ECO:0000313" key="9">
    <source>
        <dbReference type="Proteomes" id="UP001619887"/>
    </source>
</evidence>
<dbReference type="Pfam" id="PF00656">
    <property type="entry name" value="Peptidase_C14"/>
    <property type="match status" value="1"/>
</dbReference>
<dbReference type="SUPFAM" id="SSF52129">
    <property type="entry name" value="Caspase-like"/>
    <property type="match status" value="1"/>
</dbReference>
<feature type="compositionally biased region" description="Low complexity" evidence="4">
    <location>
        <begin position="88"/>
        <end position="101"/>
    </location>
</feature>
<dbReference type="Proteomes" id="UP001619887">
    <property type="component" value="Unassembled WGS sequence"/>
</dbReference>
<protein>
    <recommendedName>
        <fullName evidence="10">Caspase-1</fullName>
    </recommendedName>
</protein>
<feature type="domain" description="Caspase family p20" evidence="6">
    <location>
        <begin position="136"/>
        <end position="266"/>
    </location>
</feature>
<dbReference type="EMBL" id="JBIYXZ010002088">
    <property type="protein sequence ID" value="KAL3044316.1"/>
    <property type="molecule type" value="Genomic_DNA"/>
</dbReference>
<dbReference type="InterPro" id="IPR033139">
    <property type="entry name" value="Caspase_cys_AS"/>
</dbReference>
<dbReference type="InterPro" id="IPR029030">
    <property type="entry name" value="Caspase-like_dom_sf"/>
</dbReference>
<dbReference type="PRINTS" id="PR00376">
    <property type="entry name" value="IL1BCENZYME"/>
</dbReference>
<dbReference type="AlphaFoldDB" id="A0ABD2FRH4"/>